<comment type="similarity">
    <text evidence="2 12">Belongs to the amiloride-sensitive sodium channel (TC 1.A.6) family.</text>
</comment>
<reference evidence="15" key="1">
    <citation type="submission" date="2025-08" db="UniProtKB">
        <authorList>
            <consortium name="RefSeq"/>
        </authorList>
    </citation>
    <scope>IDENTIFICATION</scope>
    <source>
        <tissue evidence="15">Whole body</tissue>
    </source>
</reference>
<keyword evidence="9 13" id="KW-0472">Membrane</keyword>
<evidence type="ECO:0000256" key="11">
    <source>
        <dbReference type="ARBA" id="ARBA00023303"/>
    </source>
</evidence>
<gene>
    <name evidence="15" type="primary">LOC108632248</name>
</gene>
<keyword evidence="8 12" id="KW-0406">Ion transport</keyword>
<evidence type="ECO:0000313" key="15">
    <source>
        <dbReference type="RefSeq" id="XP_026675346.1"/>
    </source>
</evidence>
<dbReference type="RefSeq" id="XP_026675346.1">
    <property type="nucleotide sequence ID" value="XM_026819545.1"/>
</dbReference>
<evidence type="ECO:0000256" key="2">
    <source>
        <dbReference type="ARBA" id="ARBA00007193"/>
    </source>
</evidence>
<feature type="transmembrane region" description="Helical" evidence="13">
    <location>
        <begin position="475"/>
        <end position="500"/>
    </location>
</feature>
<evidence type="ECO:0000256" key="13">
    <source>
        <dbReference type="SAM" id="Phobius"/>
    </source>
</evidence>
<comment type="subcellular location">
    <subcellularLocation>
        <location evidence="1">Membrane</location>
        <topology evidence="1">Multi-pass membrane protein</topology>
    </subcellularLocation>
</comment>
<dbReference type="GO" id="GO:0015280">
    <property type="term" value="F:ligand-gated sodium channel activity"/>
    <property type="evidence" value="ECO:0007669"/>
    <property type="project" value="TreeGrafter"/>
</dbReference>
<dbReference type="GeneID" id="108632248"/>
<dbReference type="PANTHER" id="PTHR11690">
    <property type="entry name" value="AMILORIDE-SENSITIVE SODIUM CHANNEL-RELATED"/>
    <property type="match status" value="1"/>
</dbReference>
<dbReference type="AlphaFoldDB" id="A0AAJ7SC32"/>
<evidence type="ECO:0000256" key="6">
    <source>
        <dbReference type="ARBA" id="ARBA00022989"/>
    </source>
</evidence>
<evidence type="ECO:0000256" key="7">
    <source>
        <dbReference type="ARBA" id="ARBA00023053"/>
    </source>
</evidence>
<evidence type="ECO:0000256" key="9">
    <source>
        <dbReference type="ARBA" id="ARBA00023136"/>
    </source>
</evidence>
<dbReference type="KEGG" id="ccal:108632248"/>
<keyword evidence="7" id="KW-0915">Sodium</keyword>
<sequence>MASEGGYFYKDEIVPDFQTRQKAALAGKESIPNDLSNKIGMPTINPKSNVKKYLVECVSLSSLHGFNHLVAPNRHPVERFMSFLVIAGCLSCLILLSSIFWERYQNEAITIAVSLDFDQFKLLKLSLFICPVDNIVRSKIPEVFKRYGIEHTPEAEEFFTFLSNVSYDNVHETPYYDKFPAKNWTDVLYDLKKDISPNVLNVNDPHETWVWTERGLCFATRSMTAKFYSMENWRKQNMPLQDGPFNFPYYPSDNKILEKFRVEHTSMISLLDPLEYLIFETPRNLVESKMLHSAIVQTYRSAMHVSLKSLSVRQRGCKMIVDGGLPTVPFYTESACYAECRMREILMKCHCRPHFAKPIDGQMTCSAAELRCIGRIKHKLFIDGFAPESCDCLEKCNEHVYVLKPTASTAMYCPYYILVIQIRYDVIREIFLMNSRDNAPINSTVMTLEIKRPTVIYSRELSYDLSSFLSSIGGAAGLFMGASVLSFVELFYFVTLRLYFRTKEYMAKRMEKLSLFKYLRGRK</sequence>
<feature type="transmembrane region" description="Helical" evidence="13">
    <location>
        <begin position="80"/>
        <end position="101"/>
    </location>
</feature>
<dbReference type="Proteomes" id="UP000694925">
    <property type="component" value="Unplaced"/>
</dbReference>
<proteinExistence type="inferred from homology"/>
<keyword evidence="4 12" id="KW-0894">Sodium channel</keyword>
<keyword evidence="3 12" id="KW-0813">Transport</keyword>
<protein>
    <submittedName>
        <fullName evidence="15">Uncharacterized protein LOC108632248 isoform X1</fullName>
    </submittedName>
</protein>
<evidence type="ECO:0000256" key="1">
    <source>
        <dbReference type="ARBA" id="ARBA00004141"/>
    </source>
</evidence>
<dbReference type="Gene3D" id="1.10.287.820">
    <property type="entry name" value="Acid-sensing ion channel domain"/>
    <property type="match status" value="1"/>
</dbReference>
<name>A0AAJ7SC32_9HYME</name>
<dbReference type="GO" id="GO:0005886">
    <property type="term" value="C:plasma membrane"/>
    <property type="evidence" value="ECO:0007669"/>
    <property type="project" value="TreeGrafter"/>
</dbReference>
<organism evidence="14 15">
    <name type="scientific">Ceratina calcarata</name>
    <dbReference type="NCBI Taxonomy" id="156304"/>
    <lineage>
        <taxon>Eukaryota</taxon>
        <taxon>Metazoa</taxon>
        <taxon>Ecdysozoa</taxon>
        <taxon>Arthropoda</taxon>
        <taxon>Hexapoda</taxon>
        <taxon>Insecta</taxon>
        <taxon>Pterygota</taxon>
        <taxon>Neoptera</taxon>
        <taxon>Endopterygota</taxon>
        <taxon>Hymenoptera</taxon>
        <taxon>Apocrita</taxon>
        <taxon>Aculeata</taxon>
        <taxon>Apoidea</taxon>
        <taxon>Anthophila</taxon>
        <taxon>Apidae</taxon>
        <taxon>Ceratina</taxon>
        <taxon>Zadontomerus</taxon>
    </lineage>
</organism>
<evidence type="ECO:0000313" key="14">
    <source>
        <dbReference type="Proteomes" id="UP000694925"/>
    </source>
</evidence>
<keyword evidence="14" id="KW-1185">Reference proteome</keyword>
<dbReference type="Gene3D" id="1.10.287.770">
    <property type="entry name" value="YojJ-like"/>
    <property type="match status" value="1"/>
</dbReference>
<evidence type="ECO:0000256" key="8">
    <source>
        <dbReference type="ARBA" id="ARBA00023065"/>
    </source>
</evidence>
<dbReference type="InterPro" id="IPR001873">
    <property type="entry name" value="ENaC"/>
</dbReference>
<evidence type="ECO:0000256" key="3">
    <source>
        <dbReference type="ARBA" id="ARBA00022448"/>
    </source>
</evidence>
<evidence type="ECO:0000256" key="10">
    <source>
        <dbReference type="ARBA" id="ARBA00023201"/>
    </source>
</evidence>
<keyword evidence="6 13" id="KW-1133">Transmembrane helix</keyword>
<keyword evidence="5 12" id="KW-0812">Transmembrane</keyword>
<evidence type="ECO:0000256" key="12">
    <source>
        <dbReference type="RuleBase" id="RU000679"/>
    </source>
</evidence>
<keyword evidence="11 12" id="KW-0407">Ion channel</keyword>
<dbReference type="PANTHER" id="PTHR11690:SF288">
    <property type="entry name" value="AMILORIDE-SENSITIVE NA+ CHANNEL-RELATED"/>
    <property type="match status" value="1"/>
</dbReference>
<dbReference type="Pfam" id="PF00858">
    <property type="entry name" value="ASC"/>
    <property type="match status" value="1"/>
</dbReference>
<keyword evidence="10 12" id="KW-0739">Sodium transport</keyword>
<evidence type="ECO:0000256" key="5">
    <source>
        <dbReference type="ARBA" id="ARBA00022692"/>
    </source>
</evidence>
<accession>A0AAJ7SC32</accession>
<evidence type="ECO:0000256" key="4">
    <source>
        <dbReference type="ARBA" id="ARBA00022461"/>
    </source>
</evidence>